<dbReference type="AlphaFoldDB" id="A0A5B9Y4T6"/>
<dbReference type="PROSITE" id="PS00572">
    <property type="entry name" value="GLYCOSYL_HYDROL_F1_1"/>
    <property type="match status" value="1"/>
</dbReference>
<name>A0A5B9Y4T6_9MOLU</name>
<dbReference type="InterPro" id="IPR001360">
    <property type="entry name" value="Glyco_hydro_1"/>
</dbReference>
<proteinExistence type="inferred from homology"/>
<dbReference type="GO" id="GO:0005829">
    <property type="term" value="C:cytosol"/>
    <property type="evidence" value="ECO:0007669"/>
    <property type="project" value="TreeGrafter"/>
</dbReference>
<evidence type="ECO:0000313" key="8">
    <source>
        <dbReference type="Proteomes" id="UP000323144"/>
    </source>
</evidence>
<dbReference type="PRINTS" id="PR00131">
    <property type="entry name" value="GLHYDRLASE1"/>
</dbReference>
<dbReference type="InterPro" id="IPR018120">
    <property type="entry name" value="Glyco_hydro_1_AS"/>
</dbReference>
<feature type="active site" description="Nucleophile" evidence="4">
    <location>
        <position position="361"/>
    </location>
</feature>
<organism evidence="7 8">
    <name type="scientific">Spiroplasma chinense</name>
    <dbReference type="NCBI Taxonomy" id="216932"/>
    <lineage>
        <taxon>Bacteria</taxon>
        <taxon>Bacillati</taxon>
        <taxon>Mycoplasmatota</taxon>
        <taxon>Mollicutes</taxon>
        <taxon>Entomoplasmatales</taxon>
        <taxon>Spiroplasmataceae</taxon>
        <taxon>Spiroplasma</taxon>
    </lineage>
</organism>
<dbReference type="SUPFAM" id="SSF51445">
    <property type="entry name" value="(Trans)glycosidases"/>
    <property type="match status" value="1"/>
</dbReference>
<dbReference type="InterPro" id="IPR017853">
    <property type="entry name" value="GH"/>
</dbReference>
<evidence type="ECO:0000256" key="3">
    <source>
        <dbReference type="ARBA" id="ARBA00023295"/>
    </source>
</evidence>
<dbReference type="PANTHER" id="PTHR10353:SF136">
    <property type="entry name" value="ARYL-PHOSPHO-BETA-D-GLUCOSIDASE BGLC"/>
    <property type="match status" value="1"/>
</dbReference>
<sequence length="462" mass="53572">MHKIKKDFLWGASTSAYQFEGAWDTDGKGKSVQDIKKSFPEGVTDFKVSSDHYNHWKEDVALMAELGLKAYRFSIAWTRIIPNGVGEVNEKGIEFYSNLIDELLKYNITPIITMYHFDLPEELEKIGGWTNRKCIDAFENYAKVLLENFGDRVEYWLTINEQNMMSLVPEAILGKEKAEQISLKELYQANHNMFLASAKATILCHKMTKAKIGPAPNITTIYPNSNSPEDYYAAINFSAFRNWFFLDLPVYGIYNKVALNILEKNNAMFDILPGDMEILKEGKPDFIGFNYYTTATVKMYEKKENNSSNQQSGAKMENFYIQTDNPNLSKTQFGWEVDPYGFKNTLIELNERYHLPVLLTENGIGAYDKLTDEGKIHDQYRIEYYQNHFKYMFEAIEEGVELFGYCPWSAFDLVSTHEGIKKRYGFIYVDRTDDDVKECKRYKKDSFDWYKKVIDSNGSDIA</sequence>
<dbReference type="Pfam" id="PF00232">
    <property type="entry name" value="Glyco_hydro_1"/>
    <property type="match status" value="1"/>
</dbReference>
<evidence type="ECO:0000256" key="2">
    <source>
        <dbReference type="ARBA" id="ARBA00022801"/>
    </source>
</evidence>
<evidence type="ECO:0000256" key="5">
    <source>
        <dbReference type="RuleBase" id="RU003690"/>
    </source>
</evidence>
<dbReference type="Proteomes" id="UP000323144">
    <property type="component" value="Chromosome"/>
</dbReference>
<reference evidence="7 8" key="1">
    <citation type="submission" date="2019-08" db="EMBL/GenBank/DDBJ databases">
        <title>Complete genome sequence of Spiroplasma chinense CCH (DSM 19755).</title>
        <authorList>
            <person name="Shen H.-Y."/>
            <person name="Lin Y.-C."/>
            <person name="Chou L."/>
            <person name="Kuo C.-H."/>
        </authorList>
    </citation>
    <scope>NUCLEOTIDE SEQUENCE [LARGE SCALE GENOMIC DNA]</scope>
    <source>
        <strain evidence="7 8">CCH</strain>
    </source>
</reference>
<keyword evidence="3 6" id="KW-0326">Glycosidase</keyword>
<evidence type="ECO:0000256" key="1">
    <source>
        <dbReference type="ARBA" id="ARBA00010838"/>
    </source>
</evidence>
<dbReference type="EMBL" id="CP043026">
    <property type="protein sequence ID" value="QEH61970.1"/>
    <property type="molecule type" value="Genomic_DNA"/>
</dbReference>
<keyword evidence="2 6" id="KW-0378">Hydrolase</keyword>
<comment type="similarity">
    <text evidence="1 5">Belongs to the glycosyl hydrolase 1 family.</text>
</comment>
<evidence type="ECO:0000256" key="4">
    <source>
        <dbReference type="PROSITE-ProRule" id="PRU10055"/>
    </source>
</evidence>
<dbReference type="KEGG" id="schi:SCHIN_v1c07750"/>
<dbReference type="GO" id="GO:0016052">
    <property type="term" value="P:carbohydrate catabolic process"/>
    <property type="evidence" value="ECO:0007669"/>
    <property type="project" value="TreeGrafter"/>
</dbReference>
<dbReference type="GO" id="GO:0008422">
    <property type="term" value="F:beta-glucosidase activity"/>
    <property type="evidence" value="ECO:0007669"/>
    <property type="project" value="TreeGrafter"/>
</dbReference>
<protein>
    <submittedName>
        <fullName evidence="7">6-phospho-beta-glucosidase</fullName>
    </submittedName>
</protein>
<dbReference type="InterPro" id="IPR033132">
    <property type="entry name" value="GH_1_N_CS"/>
</dbReference>
<dbReference type="FunFam" id="3.20.20.80:FF:000004">
    <property type="entry name" value="Beta-glucosidase 6-phospho-beta-glucosidase"/>
    <property type="match status" value="1"/>
</dbReference>
<dbReference type="PROSITE" id="PS00653">
    <property type="entry name" value="GLYCOSYL_HYDROL_F1_2"/>
    <property type="match status" value="1"/>
</dbReference>
<evidence type="ECO:0000256" key="6">
    <source>
        <dbReference type="RuleBase" id="RU004468"/>
    </source>
</evidence>
<gene>
    <name evidence="7" type="primary">bglA</name>
    <name evidence="7" type="ORF">SCHIN_v1c07750</name>
</gene>
<keyword evidence="8" id="KW-1185">Reference proteome</keyword>
<dbReference type="Gene3D" id="3.20.20.80">
    <property type="entry name" value="Glycosidases"/>
    <property type="match status" value="1"/>
</dbReference>
<dbReference type="RefSeq" id="WP_166508346.1">
    <property type="nucleotide sequence ID" value="NZ_CP043026.1"/>
</dbReference>
<dbReference type="PANTHER" id="PTHR10353">
    <property type="entry name" value="GLYCOSYL HYDROLASE"/>
    <property type="match status" value="1"/>
</dbReference>
<accession>A0A5B9Y4T6</accession>
<evidence type="ECO:0000313" key="7">
    <source>
        <dbReference type="EMBL" id="QEH61970.1"/>
    </source>
</evidence>